<evidence type="ECO:0008006" key="10">
    <source>
        <dbReference type="Google" id="ProtNLM"/>
    </source>
</evidence>
<comment type="subcellular location">
    <subcellularLocation>
        <location evidence="1">Membrane</location>
        <topology evidence="1">Multi-pass membrane protein</topology>
    </subcellularLocation>
</comment>
<sequence>MDDSKALGDEAQIPREHLSPPRTANFPGSLLVNQLEVVSNATGIRADKGRTAAWAVYFIEGWDDIGIWKSAVSVSTPMMASTCMCYTSGLIDTTIGNFEPSQAAAYAAVSSIFLLALFILAIAPGSGGHINPIISFSTMITDLTGFSRGILYMTAQTIGAGVAGGALSGSFGAERALEWKGGGCFREPGTVTAG</sequence>
<accession>A0AAE0DP06</accession>
<dbReference type="SUPFAM" id="SSF81338">
    <property type="entry name" value="Aquaporin-like"/>
    <property type="match status" value="1"/>
</dbReference>
<evidence type="ECO:0000256" key="7">
    <source>
        <dbReference type="SAM" id="Phobius"/>
    </source>
</evidence>
<keyword evidence="5" id="KW-0813">Transport</keyword>
<feature type="transmembrane region" description="Helical" evidence="7">
    <location>
        <begin position="103"/>
        <end position="123"/>
    </location>
</feature>
<evidence type="ECO:0000256" key="2">
    <source>
        <dbReference type="ARBA" id="ARBA00022692"/>
    </source>
</evidence>
<dbReference type="InterPro" id="IPR023271">
    <property type="entry name" value="Aquaporin-like"/>
</dbReference>
<reference evidence="8" key="1">
    <citation type="submission" date="2022-11" db="EMBL/GenBank/DDBJ databases">
        <title>Chromosomal genome sequence assembly and mating type (MAT) locus characterization of the leprose asexual lichenized fungus Lepraria neglecta (Nyl.) Erichsen.</title>
        <authorList>
            <person name="Allen J.L."/>
            <person name="Pfeffer B."/>
        </authorList>
    </citation>
    <scope>NUCLEOTIDE SEQUENCE</scope>
    <source>
        <strain evidence="8">Allen 5258</strain>
    </source>
</reference>
<dbReference type="Proteomes" id="UP001276659">
    <property type="component" value="Unassembled WGS sequence"/>
</dbReference>
<feature type="compositionally biased region" description="Basic and acidic residues" evidence="6">
    <location>
        <begin position="1"/>
        <end position="19"/>
    </location>
</feature>
<dbReference type="AlphaFoldDB" id="A0AAE0DP06"/>
<dbReference type="Pfam" id="PF00230">
    <property type="entry name" value="MIP"/>
    <property type="match status" value="1"/>
</dbReference>
<dbReference type="InterPro" id="IPR000425">
    <property type="entry name" value="MIP"/>
</dbReference>
<dbReference type="PRINTS" id="PR00783">
    <property type="entry name" value="MINTRINSICP"/>
</dbReference>
<comment type="caution">
    <text evidence="8">The sequence shown here is derived from an EMBL/GenBank/DDBJ whole genome shotgun (WGS) entry which is preliminary data.</text>
</comment>
<dbReference type="EMBL" id="JASNWA010000004">
    <property type="protein sequence ID" value="KAK3176969.1"/>
    <property type="molecule type" value="Genomic_DNA"/>
</dbReference>
<name>A0AAE0DP06_9LECA</name>
<dbReference type="PANTHER" id="PTHR47002:SF2">
    <property type="entry name" value="AQUAPORIN AQPAE.A-LIKE"/>
    <property type="match status" value="1"/>
</dbReference>
<keyword evidence="2 5" id="KW-0812">Transmembrane</keyword>
<dbReference type="GO" id="GO:0015267">
    <property type="term" value="F:channel activity"/>
    <property type="evidence" value="ECO:0007669"/>
    <property type="project" value="InterPro"/>
</dbReference>
<feature type="region of interest" description="Disordered" evidence="6">
    <location>
        <begin position="1"/>
        <end position="22"/>
    </location>
</feature>
<protein>
    <recommendedName>
        <fullName evidence="10">Aquaporin-like protein</fullName>
    </recommendedName>
</protein>
<gene>
    <name evidence="8" type="ORF">OEA41_008295</name>
</gene>
<dbReference type="GO" id="GO:0016020">
    <property type="term" value="C:membrane"/>
    <property type="evidence" value="ECO:0007669"/>
    <property type="project" value="UniProtKB-SubCell"/>
</dbReference>
<evidence type="ECO:0000256" key="3">
    <source>
        <dbReference type="ARBA" id="ARBA00022989"/>
    </source>
</evidence>
<proteinExistence type="inferred from homology"/>
<evidence type="ECO:0000313" key="9">
    <source>
        <dbReference type="Proteomes" id="UP001276659"/>
    </source>
</evidence>
<keyword evidence="9" id="KW-1185">Reference proteome</keyword>
<dbReference type="PANTHER" id="PTHR47002">
    <property type="entry name" value="AQUAPORIN-LIKE"/>
    <property type="match status" value="1"/>
</dbReference>
<evidence type="ECO:0000256" key="6">
    <source>
        <dbReference type="SAM" id="MobiDB-lite"/>
    </source>
</evidence>
<comment type="similarity">
    <text evidence="5">Belongs to the MIP/aquaporin (TC 1.A.8) family.</text>
</comment>
<dbReference type="Gene3D" id="1.20.1080.10">
    <property type="entry name" value="Glycerol uptake facilitator protein"/>
    <property type="match status" value="1"/>
</dbReference>
<organism evidence="8 9">
    <name type="scientific">Lepraria neglecta</name>
    <dbReference type="NCBI Taxonomy" id="209136"/>
    <lineage>
        <taxon>Eukaryota</taxon>
        <taxon>Fungi</taxon>
        <taxon>Dikarya</taxon>
        <taxon>Ascomycota</taxon>
        <taxon>Pezizomycotina</taxon>
        <taxon>Lecanoromycetes</taxon>
        <taxon>OSLEUM clade</taxon>
        <taxon>Lecanoromycetidae</taxon>
        <taxon>Lecanorales</taxon>
        <taxon>Lecanorineae</taxon>
        <taxon>Stereocaulaceae</taxon>
        <taxon>Lepraria</taxon>
    </lineage>
</organism>
<evidence type="ECO:0000256" key="4">
    <source>
        <dbReference type="ARBA" id="ARBA00023136"/>
    </source>
</evidence>
<evidence type="ECO:0000256" key="5">
    <source>
        <dbReference type="RuleBase" id="RU000477"/>
    </source>
</evidence>
<evidence type="ECO:0000313" key="8">
    <source>
        <dbReference type="EMBL" id="KAK3176969.1"/>
    </source>
</evidence>
<evidence type="ECO:0000256" key="1">
    <source>
        <dbReference type="ARBA" id="ARBA00004141"/>
    </source>
</evidence>
<keyword evidence="3 7" id="KW-1133">Transmembrane helix</keyword>
<keyword evidence="4 7" id="KW-0472">Membrane</keyword>